<name>A0A3M9XKK2_9HYPH</name>
<evidence type="ECO:0000313" key="4">
    <source>
        <dbReference type="Proteomes" id="UP000268623"/>
    </source>
</evidence>
<keyword evidence="2" id="KW-0732">Signal</keyword>
<gene>
    <name evidence="3" type="ORF">D1O30_00325</name>
</gene>
<dbReference type="AlphaFoldDB" id="A0A3M9XKK2"/>
<evidence type="ECO:0000256" key="1">
    <source>
        <dbReference type="SAM" id="MobiDB-lite"/>
    </source>
</evidence>
<accession>A0A3M9XKK2</accession>
<feature type="region of interest" description="Disordered" evidence="1">
    <location>
        <begin position="29"/>
        <end position="70"/>
    </location>
</feature>
<dbReference type="Proteomes" id="UP000268623">
    <property type="component" value="Unassembled WGS sequence"/>
</dbReference>
<dbReference type="EMBL" id="QWDD01000001">
    <property type="protein sequence ID" value="RNJ48296.1"/>
    <property type="molecule type" value="Genomic_DNA"/>
</dbReference>
<proteinExistence type="predicted"/>
<feature type="chain" id="PRO_5018028133" description="Peptidoglycan-binding protein" evidence="2">
    <location>
        <begin position="22"/>
        <end position="102"/>
    </location>
</feature>
<organism evidence="3 4">
    <name type="scientific">Methylocystis hirsuta</name>
    <dbReference type="NCBI Taxonomy" id="369798"/>
    <lineage>
        <taxon>Bacteria</taxon>
        <taxon>Pseudomonadati</taxon>
        <taxon>Pseudomonadota</taxon>
        <taxon>Alphaproteobacteria</taxon>
        <taxon>Hyphomicrobiales</taxon>
        <taxon>Methylocystaceae</taxon>
        <taxon>Methylocystis</taxon>
    </lineage>
</organism>
<evidence type="ECO:0008006" key="5">
    <source>
        <dbReference type="Google" id="ProtNLM"/>
    </source>
</evidence>
<comment type="caution">
    <text evidence="3">The sequence shown here is derived from an EMBL/GenBank/DDBJ whole genome shotgun (WGS) entry which is preliminary data.</text>
</comment>
<sequence length="102" mass="11031">MAMLNCKIAPLVFWLCFLALSFFTTFNGQSQSAHTSSRDRQAPAKPLCQEGPRGARGPLSGRAAENGLTPPATMRALRVFRERTKIAAAGLTRGQAGAERLR</sequence>
<evidence type="ECO:0000313" key="3">
    <source>
        <dbReference type="EMBL" id="RNJ48296.1"/>
    </source>
</evidence>
<reference evidence="3 4" key="1">
    <citation type="submission" date="2018-08" db="EMBL/GenBank/DDBJ databases">
        <title>Genome sequence of Methylocystis hirsuta CSC1, a methanotroph able to accumulate PHAs.</title>
        <authorList>
            <person name="Bordel S."/>
            <person name="Rodriguez E."/>
            <person name="Gancedo J."/>
            <person name="Munoz R."/>
        </authorList>
    </citation>
    <scope>NUCLEOTIDE SEQUENCE [LARGE SCALE GENOMIC DNA]</scope>
    <source>
        <strain evidence="3 4">CSC1</strain>
    </source>
</reference>
<feature type="signal peptide" evidence="2">
    <location>
        <begin position="1"/>
        <end position="21"/>
    </location>
</feature>
<protein>
    <recommendedName>
        <fullName evidence="5">Peptidoglycan-binding protein</fullName>
    </recommendedName>
</protein>
<keyword evidence="4" id="KW-1185">Reference proteome</keyword>
<evidence type="ECO:0000256" key="2">
    <source>
        <dbReference type="SAM" id="SignalP"/>
    </source>
</evidence>